<comment type="caution">
    <text evidence="2">The sequence shown here is derived from an EMBL/GenBank/DDBJ whole genome shotgun (WGS) entry which is preliminary data.</text>
</comment>
<feature type="transmembrane region" description="Helical" evidence="1">
    <location>
        <begin position="6"/>
        <end position="21"/>
    </location>
</feature>
<protein>
    <recommendedName>
        <fullName evidence="4">CcmD family protein</fullName>
    </recommendedName>
</protein>
<evidence type="ECO:0000256" key="1">
    <source>
        <dbReference type="SAM" id="Phobius"/>
    </source>
</evidence>
<keyword evidence="1" id="KW-0812">Transmembrane</keyword>
<dbReference type="EMBL" id="MYFO01000012">
    <property type="protein sequence ID" value="TFE87833.1"/>
    <property type="molecule type" value="Genomic_DNA"/>
</dbReference>
<proteinExistence type="predicted"/>
<organism evidence="2 3">
    <name type="scientific">Paenibacillus athensensis</name>
    <dbReference type="NCBI Taxonomy" id="1967502"/>
    <lineage>
        <taxon>Bacteria</taxon>
        <taxon>Bacillati</taxon>
        <taxon>Bacillota</taxon>
        <taxon>Bacilli</taxon>
        <taxon>Bacillales</taxon>
        <taxon>Paenibacillaceae</taxon>
        <taxon>Paenibacillus</taxon>
    </lineage>
</organism>
<evidence type="ECO:0000313" key="3">
    <source>
        <dbReference type="Proteomes" id="UP000298246"/>
    </source>
</evidence>
<name>A0A4Y8Q270_9BACL</name>
<accession>A0A4Y8Q270</accession>
<reference evidence="2 3" key="1">
    <citation type="submission" date="2017-03" db="EMBL/GenBank/DDBJ databases">
        <title>Isolation of Levoglucosan Utilizing Bacteria.</title>
        <authorList>
            <person name="Arya A.S."/>
        </authorList>
    </citation>
    <scope>NUCLEOTIDE SEQUENCE [LARGE SCALE GENOMIC DNA]</scope>
    <source>
        <strain evidence="2 3">MEC069</strain>
    </source>
</reference>
<dbReference type="InterPro" id="IPR030888">
    <property type="entry name" value="Put_ccm"/>
</dbReference>
<evidence type="ECO:0000313" key="2">
    <source>
        <dbReference type="EMBL" id="TFE87833.1"/>
    </source>
</evidence>
<keyword evidence="1" id="KW-1133">Transmembrane helix</keyword>
<dbReference type="NCBIfam" id="TIGR04391">
    <property type="entry name" value="CcmD_alt_fam"/>
    <property type="match status" value="1"/>
</dbReference>
<evidence type="ECO:0008006" key="4">
    <source>
        <dbReference type="Google" id="ProtNLM"/>
    </source>
</evidence>
<keyword evidence="3" id="KW-1185">Reference proteome</keyword>
<dbReference type="Proteomes" id="UP000298246">
    <property type="component" value="Unassembled WGS sequence"/>
</dbReference>
<gene>
    <name evidence="2" type="ORF">B5M42_11550</name>
</gene>
<dbReference type="AlphaFoldDB" id="A0A4Y8Q270"/>
<dbReference type="RefSeq" id="WP_134752911.1">
    <property type="nucleotide sequence ID" value="NZ_MYFO02000012.1"/>
</dbReference>
<keyword evidence="1" id="KW-0472">Membrane</keyword>
<sequence length="50" mass="5877">MNYVFAAYSVVFILIFIYTALQSRRIGVLKQQVEQLAELEQDLRSQKQRA</sequence>